<dbReference type="Proteomes" id="UP000694621">
    <property type="component" value="Unplaced"/>
</dbReference>
<dbReference type="GO" id="GO:0003677">
    <property type="term" value="F:DNA binding"/>
    <property type="evidence" value="ECO:0007669"/>
    <property type="project" value="UniProtKB-KW"/>
</dbReference>
<dbReference type="GO" id="GO:0003714">
    <property type="term" value="F:transcription corepressor activity"/>
    <property type="evidence" value="ECO:0007669"/>
    <property type="project" value="TreeGrafter"/>
</dbReference>
<organism evidence="14 15">
    <name type="scientific">Astyanax mexicanus</name>
    <name type="common">Blind cave fish</name>
    <name type="synonym">Astyanax fasciatus mexicanus</name>
    <dbReference type="NCBI Taxonomy" id="7994"/>
    <lineage>
        <taxon>Eukaryota</taxon>
        <taxon>Metazoa</taxon>
        <taxon>Chordata</taxon>
        <taxon>Craniata</taxon>
        <taxon>Vertebrata</taxon>
        <taxon>Euteleostomi</taxon>
        <taxon>Actinopterygii</taxon>
        <taxon>Neopterygii</taxon>
        <taxon>Teleostei</taxon>
        <taxon>Ostariophysi</taxon>
        <taxon>Characiformes</taxon>
        <taxon>Characoidei</taxon>
        <taxon>Acestrorhamphidae</taxon>
        <taxon>Acestrorhamphinae</taxon>
        <taxon>Astyanax</taxon>
    </lineage>
</organism>
<dbReference type="InterPro" id="IPR051066">
    <property type="entry name" value="Trans_reg/Corepressor"/>
</dbReference>
<keyword evidence="2" id="KW-0597">Phosphoprotein</keyword>
<dbReference type="FunFam" id="1.10.10.60:FF:000086">
    <property type="entry name" value="transcriptional-regulating factor 1 isoform X1"/>
    <property type="match status" value="1"/>
</dbReference>
<feature type="compositionally biased region" description="Acidic residues" evidence="10">
    <location>
        <begin position="1127"/>
        <end position="1141"/>
    </location>
</feature>
<feature type="compositionally biased region" description="Basic and acidic residues" evidence="10">
    <location>
        <begin position="1078"/>
        <end position="1098"/>
    </location>
</feature>
<evidence type="ECO:0000256" key="5">
    <source>
        <dbReference type="ARBA" id="ARBA00023125"/>
    </source>
</evidence>
<accession>A0A8B9L7X4</accession>
<feature type="region of interest" description="Disordered" evidence="10">
    <location>
        <begin position="180"/>
        <end position="215"/>
    </location>
</feature>
<feature type="compositionally biased region" description="Low complexity" evidence="10">
    <location>
        <begin position="431"/>
        <end position="443"/>
    </location>
</feature>
<dbReference type="InterPro" id="IPR009057">
    <property type="entry name" value="Homeodomain-like_sf"/>
</dbReference>
<evidence type="ECO:0000256" key="2">
    <source>
        <dbReference type="ARBA" id="ARBA00022553"/>
    </source>
</evidence>
<name>A0A8B9L7X4_ASTMX</name>
<feature type="region of interest" description="Disordered" evidence="10">
    <location>
        <begin position="1071"/>
        <end position="1141"/>
    </location>
</feature>
<evidence type="ECO:0000256" key="1">
    <source>
        <dbReference type="ARBA" id="ARBA00004123"/>
    </source>
</evidence>
<dbReference type="PROSITE" id="PS00028">
    <property type="entry name" value="ZINC_FINGER_C2H2_1"/>
    <property type="match status" value="1"/>
</dbReference>
<evidence type="ECO:0000256" key="4">
    <source>
        <dbReference type="ARBA" id="ARBA00023015"/>
    </source>
</evidence>
<keyword evidence="8" id="KW-0863">Zinc-finger</keyword>
<evidence type="ECO:0000259" key="11">
    <source>
        <dbReference type="PROSITE" id="PS50157"/>
    </source>
</evidence>
<dbReference type="SUPFAM" id="SSF46689">
    <property type="entry name" value="Homeodomain-like"/>
    <property type="match status" value="1"/>
</dbReference>
<proteinExistence type="predicted"/>
<dbReference type="InterPro" id="IPR000949">
    <property type="entry name" value="ELM2_dom"/>
</dbReference>
<feature type="region of interest" description="Disordered" evidence="10">
    <location>
        <begin position="1"/>
        <end position="20"/>
    </location>
</feature>
<evidence type="ECO:0000256" key="10">
    <source>
        <dbReference type="SAM" id="MobiDB-lite"/>
    </source>
</evidence>
<dbReference type="PROSITE" id="PS51293">
    <property type="entry name" value="SANT"/>
    <property type="match status" value="1"/>
</dbReference>
<dbReference type="KEGG" id="amex:103034381"/>
<evidence type="ECO:0000259" key="12">
    <source>
        <dbReference type="PROSITE" id="PS51156"/>
    </source>
</evidence>
<feature type="region of interest" description="Disordered" evidence="10">
    <location>
        <begin position="397"/>
        <end position="565"/>
    </location>
</feature>
<evidence type="ECO:0000256" key="6">
    <source>
        <dbReference type="ARBA" id="ARBA00023163"/>
    </source>
</evidence>
<dbReference type="InterPro" id="IPR001005">
    <property type="entry name" value="SANT/Myb"/>
</dbReference>
<protein>
    <submittedName>
        <fullName evidence="14">ELM2 and Myb/SANT-like domain containing 1b</fullName>
    </submittedName>
</protein>
<dbReference type="AlphaFoldDB" id="A0A8B9L7X4"/>
<keyword evidence="5" id="KW-0238">DNA-binding</keyword>
<feature type="coiled-coil region" evidence="9">
    <location>
        <begin position="272"/>
        <end position="299"/>
    </location>
</feature>
<dbReference type="GO" id="GO:0008270">
    <property type="term" value="F:zinc ion binding"/>
    <property type="evidence" value="ECO:0007669"/>
    <property type="project" value="UniProtKB-KW"/>
</dbReference>
<dbReference type="CTD" id="560411"/>
<dbReference type="SMART" id="SM00717">
    <property type="entry name" value="SANT"/>
    <property type="match status" value="1"/>
</dbReference>
<feature type="compositionally biased region" description="Polar residues" evidence="10">
    <location>
        <begin position="94"/>
        <end position="107"/>
    </location>
</feature>
<feature type="compositionally biased region" description="Polar residues" evidence="10">
    <location>
        <begin position="156"/>
        <end position="166"/>
    </location>
</feature>
<keyword evidence="4" id="KW-0805">Transcription regulation</keyword>
<feature type="compositionally biased region" description="Low complexity" evidence="10">
    <location>
        <begin position="185"/>
        <end position="198"/>
    </location>
</feature>
<feature type="compositionally biased region" description="Low complexity" evidence="10">
    <location>
        <begin position="627"/>
        <end position="639"/>
    </location>
</feature>
<feature type="region of interest" description="Disordered" evidence="10">
    <location>
        <begin position="1024"/>
        <end position="1052"/>
    </location>
</feature>
<keyword evidence="8" id="KW-0862">Zinc</keyword>
<feature type="compositionally biased region" description="Low complexity" evidence="10">
    <location>
        <begin position="357"/>
        <end position="377"/>
    </location>
</feature>
<feature type="region of interest" description="Disordered" evidence="10">
    <location>
        <begin position="357"/>
        <end position="384"/>
    </location>
</feature>
<dbReference type="InterPro" id="IPR017884">
    <property type="entry name" value="SANT_dom"/>
</dbReference>
<dbReference type="PANTHER" id="PTHR16089:SF24">
    <property type="entry name" value="MITOTIC DEACETYLASE-ASSOCIATED SANT DOMAIN PROTEIN"/>
    <property type="match status" value="1"/>
</dbReference>
<dbReference type="PROSITE" id="PS50157">
    <property type="entry name" value="ZINC_FINGER_C2H2_2"/>
    <property type="match status" value="1"/>
</dbReference>
<dbReference type="SMART" id="SM01189">
    <property type="entry name" value="ELM2"/>
    <property type="match status" value="1"/>
</dbReference>
<keyword evidence="6" id="KW-0804">Transcription</keyword>
<dbReference type="GO" id="GO:0005667">
    <property type="term" value="C:transcription regulator complex"/>
    <property type="evidence" value="ECO:0007669"/>
    <property type="project" value="TreeGrafter"/>
</dbReference>
<feature type="compositionally biased region" description="Polar residues" evidence="10">
    <location>
        <begin position="744"/>
        <end position="757"/>
    </location>
</feature>
<keyword evidence="9" id="KW-0175">Coiled coil</keyword>
<dbReference type="Ensembl" id="ENSAMXT00005050146.1">
    <property type="protein sequence ID" value="ENSAMXP00005046155.1"/>
    <property type="gene ID" value="ENSAMXG00005021279.1"/>
</dbReference>
<feature type="region of interest" description="Disordered" evidence="10">
    <location>
        <begin position="94"/>
        <end position="124"/>
    </location>
</feature>
<dbReference type="Gene3D" id="1.10.10.60">
    <property type="entry name" value="Homeodomain-like"/>
    <property type="match status" value="1"/>
</dbReference>
<feature type="compositionally biased region" description="Polar residues" evidence="10">
    <location>
        <begin position="400"/>
        <end position="412"/>
    </location>
</feature>
<feature type="domain" description="C2H2-type" evidence="11">
    <location>
        <begin position="1057"/>
        <end position="1084"/>
    </location>
</feature>
<feature type="domain" description="SANT" evidence="13">
    <location>
        <begin position="883"/>
        <end position="934"/>
    </location>
</feature>
<feature type="region of interest" description="Disordered" evidence="10">
    <location>
        <begin position="156"/>
        <end position="175"/>
    </location>
</feature>
<dbReference type="InterPro" id="IPR013087">
    <property type="entry name" value="Znf_C2H2_type"/>
</dbReference>
<comment type="subcellular location">
    <subcellularLocation>
        <location evidence="1">Nucleus</location>
    </subcellularLocation>
</comment>
<dbReference type="Pfam" id="PF01448">
    <property type="entry name" value="ELM2"/>
    <property type="match status" value="1"/>
</dbReference>
<dbReference type="PANTHER" id="PTHR16089">
    <property type="entry name" value="REST COREPRESSOR COREST PROTEIN-RELATED"/>
    <property type="match status" value="1"/>
</dbReference>
<feature type="region of interest" description="Disordered" evidence="10">
    <location>
        <begin position="585"/>
        <end position="668"/>
    </location>
</feature>
<feature type="compositionally biased region" description="Polar residues" evidence="10">
    <location>
        <begin position="206"/>
        <end position="215"/>
    </location>
</feature>
<dbReference type="GO" id="GO:0006357">
    <property type="term" value="P:regulation of transcription by RNA polymerase II"/>
    <property type="evidence" value="ECO:0007669"/>
    <property type="project" value="TreeGrafter"/>
</dbReference>
<evidence type="ECO:0000259" key="13">
    <source>
        <dbReference type="PROSITE" id="PS51293"/>
    </source>
</evidence>
<keyword evidence="7" id="KW-0539">Nucleus</keyword>
<sequence length="1141" mass="126576">MIAMSLPPQQKPNTKRTGKRITFFNDQAVAMKEASQHTEGSYYGLGGPQSEQSHSEAGAVESSNAETQHMYLNSVIFSPEKGNQSRGHYQQTMPMKWSQQDPSQQPQERPVAWPHGGGMSFGESFRKFLSTQPGFTKQVHEGMAVPQQQLSSVRVAVKQQQSSNTGGEAFRDAPKTNRGLDWEQHQQQNQQQQQAFQQGHKPGVLNPQQHVASNTGNTSVLQPFQLAFGQPKQNLGYYQVFQGNRPLPNLNYSAQTNSQHQIQNIQMQQQDHLQQQQQIQRLMLQKQQQQHQIQQQLQQQQHLHQQQQVQQQQQLLQQSQQIPHLQQQAQQLTQMQQQSQQIQQIQMQHVQPLQQQQQAQQQQSQPQQGQAQQPQVQKQHKVEPMQKLQQNQKVMDYYPSGQQPAPSQSEQSKLTEKSQDEPPSTRAKDLPTQQPPTVSQPTSEAQQLQPGPRRSRRLSKEGGGPSDNPFLVPADHQAQGSHNGAHEAGEAAAKQGIRAAPTGVIQSTRRKRRVSQEVNLETLAQKASEMESLPSHNVKEAHRPWSPSASGPGRGVREMEGVSAKRAREENLVPLVIPVSVPVQRADTASSDKDQASLSSSWPLRPNDSGRPDHKPSVIVTRRRSLRNSLSESSSQNGGSESGGDGEGKSGKSKRRPRPEPLFIPPPKQVTFIAPPIYSSITPYQSHLRSPVRLADNPLTLPPYTPPPILSPVREGSGLYFSTILSAAAAAASTQGLPPPATPKSATRSLLRSNSTEITPPVLSAMSEATPVSIEPRINIGQRYQAEIPELRECSAAKLDSHKAELVWAPVPELESKGQQQERVDDLMHLACSSVLQGGGTNQELAMHCLYECKGDIMGALALLLLKKPILPKSHPLADYHYSGSDSWTAEERRCFNKGIASCKKDFFMVQKMVSSKTVAQCVEFYYTYKKQVKIGKNGTLLYGEAELPETRPTEEEVDYKSSQRFELRKEEEVVRRWEGSADKKKESSPARVAEPIKPTENAGAVVVLRNQGDVKREQTVFTVSRAPPAPPKPRQETPARKTGAGAKAAVAQEGEFPCKKCGRVFYKVKSRSAHMKSHAEQEKKAALLKQREAEEKAAAAAAALAASHQNGARGQQVGLRRASSEDSSDEDEDADDEDWH</sequence>
<feature type="domain" description="ELM2" evidence="12">
    <location>
        <begin position="776"/>
        <end position="868"/>
    </location>
</feature>
<evidence type="ECO:0000313" key="14">
    <source>
        <dbReference type="Ensembl" id="ENSAMXP00005046155.1"/>
    </source>
</evidence>
<dbReference type="PROSITE" id="PS51156">
    <property type="entry name" value="ELM2"/>
    <property type="match status" value="1"/>
</dbReference>
<keyword evidence="3" id="KW-0007">Acetylation</keyword>
<keyword evidence="8" id="KW-0479">Metal-binding</keyword>
<feature type="region of interest" description="Disordered" evidence="10">
    <location>
        <begin position="733"/>
        <end position="757"/>
    </location>
</feature>
<evidence type="ECO:0000256" key="9">
    <source>
        <dbReference type="SAM" id="Coils"/>
    </source>
</evidence>
<evidence type="ECO:0000256" key="8">
    <source>
        <dbReference type="PROSITE-ProRule" id="PRU00042"/>
    </source>
</evidence>
<dbReference type="GeneID" id="103034381"/>
<feature type="region of interest" description="Disordered" evidence="10">
    <location>
        <begin position="39"/>
        <end position="64"/>
    </location>
</feature>
<dbReference type="GO" id="GO:0000118">
    <property type="term" value="C:histone deacetylase complex"/>
    <property type="evidence" value="ECO:0007669"/>
    <property type="project" value="TreeGrafter"/>
</dbReference>
<reference evidence="14" key="1">
    <citation type="submission" date="2025-08" db="UniProtKB">
        <authorList>
            <consortium name="Ensembl"/>
        </authorList>
    </citation>
    <scope>IDENTIFICATION</scope>
</reference>
<evidence type="ECO:0000313" key="15">
    <source>
        <dbReference type="Proteomes" id="UP000694621"/>
    </source>
</evidence>
<evidence type="ECO:0000256" key="3">
    <source>
        <dbReference type="ARBA" id="ARBA00022990"/>
    </source>
</evidence>
<evidence type="ECO:0000256" key="7">
    <source>
        <dbReference type="ARBA" id="ARBA00023242"/>
    </source>
</evidence>